<evidence type="ECO:0000256" key="2">
    <source>
        <dbReference type="ARBA" id="ARBA00022833"/>
    </source>
</evidence>
<comment type="similarity">
    <text evidence="3">Belongs to the DNA gyrase inhibitor YacG family.</text>
</comment>
<dbReference type="Proteomes" id="UP000243374">
    <property type="component" value="Unassembled WGS sequence"/>
</dbReference>
<sequence length="124" mass="14221">MEIYHLKSLTSKATYNNKKMSLRDLLPEGTFDEILEEAHLSPEDLNTDVKNDNEPVKVKCPTCGKEVIYDKSNPFRPFCSQRCRMAELGAWVSNKRFIKGTSLDQDEDGGDINNVEFRSCQDRD</sequence>
<feature type="binding site" evidence="3">
    <location>
        <position position="60"/>
    </location>
    <ligand>
        <name>Zn(2+)</name>
        <dbReference type="ChEBI" id="CHEBI:29105"/>
    </ligand>
</feature>
<proteinExistence type="inferred from homology"/>
<dbReference type="EMBL" id="FOSF01000041">
    <property type="protein sequence ID" value="SFK23170.1"/>
    <property type="molecule type" value="Genomic_DNA"/>
</dbReference>
<keyword evidence="5" id="KW-1185">Reference proteome</keyword>
<comment type="subunit">
    <text evidence="3">Interacts with GyrB.</text>
</comment>
<dbReference type="GO" id="GO:0006355">
    <property type="term" value="P:regulation of DNA-templated transcription"/>
    <property type="evidence" value="ECO:0007669"/>
    <property type="project" value="InterPro"/>
</dbReference>
<dbReference type="Pfam" id="PF03884">
    <property type="entry name" value="YacG"/>
    <property type="match status" value="1"/>
</dbReference>
<comment type="cofactor">
    <cofactor evidence="3">
        <name>Zn(2+)</name>
        <dbReference type="ChEBI" id="CHEBI:29105"/>
    </cofactor>
    <text evidence="3">Binds 1 zinc ion.</text>
</comment>
<gene>
    <name evidence="3" type="primary">yacG</name>
    <name evidence="4" type="ORF">SAMN04487865_10418</name>
</gene>
<name>A0A662ZAL9_9GAMM</name>
<comment type="function">
    <text evidence="3">Inhibits all the catalytic activities of DNA gyrase by preventing its interaction with DNA. Acts by binding directly to the C-terminal domain of GyrB, which probably disrupts DNA binding by the gyrase.</text>
</comment>
<dbReference type="SUPFAM" id="SSF57716">
    <property type="entry name" value="Glucocorticoid receptor-like (DNA-binding domain)"/>
    <property type="match status" value="1"/>
</dbReference>
<dbReference type="InterPro" id="IPR013088">
    <property type="entry name" value="Znf_NHR/GATA"/>
</dbReference>
<feature type="binding site" evidence="3">
    <location>
        <position position="83"/>
    </location>
    <ligand>
        <name>Zn(2+)</name>
        <dbReference type="ChEBI" id="CHEBI:29105"/>
    </ligand>
</feature>
<feature type="binding site" evidence="3">
    <location>
        <position position="63"/>
    </location>
    <ligand>
        <name>Zn(2+)</name>
        <dbReference type="ChEBI" id="CHEBI:29105"/>
    </ligand>
</feature>
<dbReference type="GO" id="GO:0008270">
    <property type="term" value="F:zinc ion binding"/>
    <property type="evidence" value="ECO:0007669"/>
    <property type="project" value="UniProtKB-UniRule"/>
</dbReference>
<dbReference type="AlphaFoldDB" id="A0A662ZAL9"/>
<dbReference type="GO" id="GO:0008657">
    <property type="term" value="F:DNA topoisomerase type II (double strand cut, ATP-hydrolyzing) inhibitor activity"/>
    <property type="evidence" value="ECO:0007669"/>
    <property type="project" value="UniProtKB-UniRule"/>
</dbReference>
<keyword evidence="2 3" id="KW-0862">Zinc</keyword>
<accession>A0A662ZAL9</accession>
<reference evidence="4 5" key="1">
    <citation type="submission" date="2016-10" db="EMBL/GenBank/DDBJ databases">
        <authorList>
            <person name="Varghese N."/>
            <person name="Submissions S."/>
        </authorList>
    </citation>
    <scope>NUCLEOTIDE SEQUENCE [LARGE SCALE GENOMIC DNA]</scope>
    <source>
        <strain evidence="4 5">22B</strain>
    </source>
</reference>
<dbReference type="InterPro" id="IPR005584">
    <property type="entry name" value="DNA_gyrase_inhibitor_YacG"/>
</dbReference>
<evidence type="ECO:0000313" key="4">
    <source>
        <dbReference type="EMBL" id="SFK23170.1"/>
    </source>
</evidence>
<feature type="binding site" evidence="3">
    <location>
        <position position="79"/>
    </location>
    <ligand>
        <name>Zn(2+)</name>
        <dbReference type="ChEBI" id="CHEBI:29105"/>
    </ligand>
</feature>
<dbReference type="PANTHER" id="PTHR36150:SF1">
    <property type="entry name" value="DNA GYRASE INHIBITOR YACG"/>
    <property type="match status" value="1"/>
</dbReference>
<evidence type="ECO:0000256" key="1">
    <source>
        <dbReference type="ARBA" id="ARBA00022723"/>
    </source>
</evidence>
<evidence type="ECO:0000313" key="5">
    <source>
        <dbReference type="Proteomes" id="UP000243374"/>
    </source>
</evidence>
<dbReference type="HAMAP" id="MF_00649">
    <property type="entry name" value="DNA_gyrase_inhibitor_YacG"/>
    <property type="match status" value="1"/>
</dbReference>
<protein>
    <recommendedName>
        <fullName evidence="3">DNA gyrase inhibitor YacG</fullName>
    </recommendedName>
</protein>
<dbReference type="Gene3D" id="3.30.50.10">
    <property type="entry name" value="Erythroid Transcription Factor GATA-1, subunit A"/>
    <property type="match status" value="1"/>
</dbReference>
<dbReference type="PANTHER" id="PTHR36150">
    <property type="entry name" value="DNA GYRASE INHIBITOR YACG"/>
    <property type="match status" value="1"/>
</dbReference>
<keyword evidence="1 3" id="KW-0479">Metal-binding</keyword>
<evidence type="ECO:0000256" key="3">
    <source>
        <dbReference type="HAMAP-Rule" id="MF_00649"/>
    </source>
</evidence>
<organism evidence="4 5">
    <name type="scientific">Succinivibrio dextrinosolvens</name>
    <dbReference type="NCBI Taxonomy" id="83771"/>
    <lineage>
        <taxon>Bacteria</taxon>
        <taxon>Pseudomonadati</taxon>
        <taxon>Pseudomonadota</taxon>
        <taxon>Gammaproteobacteria</taxon>
        <taxon>Aeromonadales</taxon>
        <taxon>Succinivibrionaceae</taxon>
        <taxon>Succinivibrio</taxon>
    </lineage>
</organism>